<dbReference type="PANTHER" id="PTHR15243">
    <property type="entry name" value="SERINE/THREONINE-PROTEIN KINASE 19"/>
    <property type="match status" value="1"/>
</dbReference>
<dbReference type="InterPro" id="IPR018865">
    <property type="entry name" value="STK19-like"/>
</dbReference>
<dbReference type="GO" id="GO:0016301">
    <property type="term" value="F:kinase activity"/>
    <property type="evidence" value="ECO:0007669"/>
    <property type="project" value="UniProtKB-KW"/>
</dbReference>
<gene>
    <name evidence="3" type="ORF">FN846DRAFT_968033</name>
</gene>
<dbReference type="Pfam" id="PF10494">
    <property type="entry name" value="Stk19"/>
    <property type="match status" value="1"/>
</dbReference>
<sequence>MPSRPQYSLGAPSSRISFKRSKSAPGPLPKPRPSPPTRRSTPSVRQRKLQDTGAHIPACVLLLQHHSPRPTTVQAAITHVQKNLFSPFPENFKGLSSAQVAETAAFRDRIPPYVPVALLNALLNAPTATAREIARLCEAGELRRVLLPNRERGDDGGVVPTEYLYTLIRESSVTEKVKEKLVEVLKKNPTAAELPGCFFSKEEVRTLLDAGFLTLPTQSTASPLGLQEAGKKSTLTSMSAVAASGSAAAVGGKGIVTQMGYGTLITEKSPAAAEEAGEYVVSLPNLGPLLALLGSARVHFLEMLRKDKAKGGVMEKALKERWEGQGGVSVGRIKRWKEFRGLGWEAVVGESLGRGDCEVFEVAGSGLGVRLRA</sequence>
<evidence type="ECO:0000256" key="1">
    <source>
        <dbReference type="ARBA" id="ARBA00093458"/>
    </source>
</evidence>
<name>A0A5J5EKM7_9PEZI</name>
<comment type="similarity">
    <text evidence="1">Belongs to the STK19 family.</text>
</comment>
<organism evidence="3 4">
    <name type="scientific">Sphaerosporella brunnea</name>
    <dbReference type="NCBI Taxonomy" id="1250544"/>
    <lineage>
        <taxon>Eukaryota</taxon>
        <taxon>Fungi</taxon>
        <taxon>Dikarya</taxon>
        <taxon>Ascomycota</taxon>
        <taxon>Pezizomycotina</taxon>
        <taxon>Pezizomycetes</taxon>
        <taxon>Pezizales</taxon>
        <taxon>Pyronemataceae</taxon>
        <taxon>Sphaerosporella</taxon>
    </lineage>
</organism>
<evidence type="ECO:0000256" key="2">
    <source>
        <dbReference type="SAM" id="MobiDB-lite"/>
    </source>
</evidence>
<keyword evidence="3" id="KW-0808">Transferase</keyword>
<comment type="caution">
    <text evidence="3">The sequence shown here is derived from an EMBL/GenBank/DDBJ whole genome shotgun (WGS) entry which is preliminary data.</text>
</comment>
<feature type="region of interest" description="Disordered" evidence="2">
    <location>
        <begin position="1"/>
        <end position="50"/>
    </location>
</feature>
<dbReference type="PANTHER" id="PTHR15243:SF0">
    <property type="entry name" value="SERINE_THREONINE-PROTEIN KINASE 19"/>
    <property type="match status" value="1"/>
</dbReference>
<keyword evidence="3" id="KW-0418">Kinase</keyword>
<dbReference type="InParanoid" id="A0A5J5EKM7"/>
<dbReference type="Proteomes" id="UP000326924">
    <property type="component" value="Unassembled WGS sequence"/>
</dbReference>
<reference evidence="3 4" key="1">
    <citation type="submission" date="2019-09" db="EMBL/GenBank/DDBJ databases">
        <title>Draft genome of the ectomycorrhizal ascomycete Sphaerosporella brunnea.</title>
        <authorList>
            <consortium name="DOE Joint Genome Institute"/>
            <person name="Benucci G.M."/>
            <person name="Marozzi G."/>
            <person name="Antonielli L."/>
            <person name="Sanchez S."/>
            <person name="Marco P."/>
            <person name="Wang X."/>
            <person name="Falini L.B."/>
            <person name="Barry K."/>
            <person name="Haridas S."/>
            <person name="Lipzen A."/>
            <person name="Labutti K."/>
            <person name="Grigoriev I.V."/>
            <person name="Murat C."/>
            <person name="Martin F."/>
            <person name="Albertini E."/>
            <person name="Donnini D."/>
            <person name="Bonito G."/>
        </authorList>
    </citation>
    <scope>NUCLEOTIDE SEQUENCE [LARGE SCALE GENOMIC DNA]</scope>
    <source>
        <strain evidence="3 4">Sb_GMNB300</strain>
    </source>
</reference>
<evidence type="ECO:0000313" key="3">
    <source>
        <dbReference type="EMBL" id="KAA8895771.1"/>
    </source>
</evidence>
<accession>A0A5J5EKM7</accession>
<dbReference type="EMBL" id="VXIS01000245">
    <property type="protein sequence ID" value="KAA8895771.1"/>
    <property type="molecule type" value="Genomic_DNA"/>
</dbReference>
<proteinExistence type="inferred from homology"/>
<feature type="compositionally biased region" description="Pro residues" evidence="2">
    <location>
        <begin position="26"/>
        <end position="36"/>
    </location>
</feature>
<keyword evidence="4" id="KW-1185">Reference proteome</keyword>
<dbReference type="AlphaFoldDB" id="A0A5J5EKM7"/>
<evidence type="ECO:0000313" key="4">
    <source>
        <dbReference type="Proteomes" id="UP000326924"/>
    </source>
</evidence>
<dbReference type="GO" id="GO:0046579">
    <property type="term" value="P:positive regulation of Ras protein signal transduction"/>
    <property type="evidence" value="ECO:0007669"/>
    <property type="project" value="TreeGrafter"/>
</dbReference>
<protein>
    <submittedName>
        <fullName evidence="3">Serine-threonine protein kinase 19-domain-containing protein</fullName>
    </submittedName>
</protein>
<dbReference type="OrthoDB" id="3980126at2759"/>